<evidence type="ECO:0000256" key="6">
    <source>
        <dbReference type="SAM" id="MobiDB-lite"/>
    </source>
</evidence>
<evidence type="ECO:0000256" key="4">
    <source>
        <dbReference type="ARBA" id="ARBA00023136"/>
    </source>
</evidence>
<dbReference type="OrthoDB" id="9815445at2"/>
<dbReference type="PANTHER" id="PTHR43879">
    <property type="entry name" value="ABC TRANSPORTER PERMEASE PROTEIN"/>
    <property type="match status" value="1"/>
</dbReference>
<dbReference type="InterPro" id="IPR000515">
    <property type="entry name" value="MetI-like"/>
</dbReference>
<dbReference type="GO" id="GO:0005886">
    <property type="term" value="C:plasma membrane"/>
    <property type="evidence" value="ECO:0007669"/>
    <property type="project" value="UniProtKB-SubCell"/>
</dbReference>
<feature type="transmembrane region" description="Helical" evidence="5">
    <location>
        <begin position="256"/>
        <end position="277"/>
    </location>
</feature>
<dbReference type="PANTHER" id="PTHR43879:SF1">
    <property type="entry name" value="GLUCOSE IMPORT SYSTEM PERMEASE PROTEIN GLCU"/>
    <property type="match status" value="1"/>
</dbReference>
<protein>
    <submittedName>
        <fullName evidence="8">Carbohydrate ABC transporter permease</fullName>
    </submittedName>
</protein>
<name>A0A506UHQ7_9HYPH</name>
<dbReference type="Proteomes" id="UP000320314">
    <property type="component" value="Unassembled WGS sequence"/>
</dbReference>
<feature type="compositionally biased region" description="Basic residues" evidence="6">
    <location>
        <begin position="47"/>
        <end position="75"/>
    </location>
</feature>
<dbReference type="InterPro" id="IPR035906">
    <property type="entry name" value="MetI-like_sf"/>
</dbReference>
<dbReference type="SUPFAM" id="SSF161098">
    <property type="entry name" value="MetI-like"/>
    <property type="match status" value="1"/>
</dbReference>
<comment type="similarity">
    <text evidence="5">Belongs to the binding-protein-dependent transport system permease family.</text>
</comment>
<dbReference type="Gene3D" id="1.10.3720.10">
    <property type="entry name" value="MetI-like"/>
    <property type="match status" value="1"/>
</dbReference>
<feature type="transmembrane region" description="Helical" evidence="5">
    <location>
        <begin position="392"/>
        <end position="412"/>
    </location>
</feature>
<comment type="caution">
    <text evidence="8">The sequence shown here is derived from an EMBL/GenBank/DDBJ whole genome shotgun (WGS) entry which is preliminary data.</text>
</comment>
<evidence type="ECO:0000256" key="1">
    <source>
        <dbReference type="ARBA" id="ARBA00004651"/>
    </source>
</evidence>
<dbReference type="AlphaFoldDB" id="A0A506UHQ7"/>
<proteinExistence type="inferred from homology"/>
<evidence type="ECO:0000313" key="8">
    <source>
        <dbReference type="EMBL" id="TPW32855.1"/>
    </source>
</evidence>
<feature type="transmembrane region" description="Helical" evidence="5">
    <location>
        <begin position="227"/>
        <end position="249"/>
    </location>
</feature>
<evidence type="ECO:0000256" key="5">
    <source>
        <dbReference type="RuleBase" id="RU363032"/>
    </source>
</evidence>
<evidence type="ECO:0000259" key="7">
    <source>
        <dbReference type="PROSITE" id="PS50928"/>
    </source>
</evidence>
<dbReference type="CDD" id="cd06261">
    <property type="entry name" value="TM_PBP2"/>
    <property type="match status" value="1"/>
</dbReference>
<feature type="region of interest" description="Disordered" evidence="6">
    <location>
        <begin position="120"/>
        <end position="146"/>
    </location>
</feature>
<evidence type="ECO:0000313" key="9">
    <source>
        <dbReference type="Proteomes" id="UP000320314"/>
    </source>
</evidence>
<feature type="region of interest" description="Disordered" evidence="6">
    <location>
        <begin position="1"/>
        <end position="82"/>
    </location>
</feature>
<feature type="transmembrane region" description="Helical" evidence="5">
    <location>
        <begin position="329"/>
        <end position="352"/>
    </location>
</feature>
<sequence length="428" mass="47864">MAIGGPRHGDPARRPSRHRRGPVEGRPRRRHTGLAHLSQRRDPHAFGHVRHRARPSRHRRRQGLRPRRRHDRRRPGHFDGSACEVRHRLPLQPPERGARDRCGERHVRRRLRRRRPVALQPVSAPPAGRSLVTHTAAETPRGPKPQRMTAGRIGLYAFLLVSAVFFLLPFYVMLVTSLKTMPEIQHGSIFALPSKATIEPWIVAWSKACTGANCDGIRVGLLNSFEILVPSVILSIGLGAINGYALSFWRPKAGNIVLTTLLLGAFIPYQVFIYPLVRMLSFVSLYNTLPGIVIVHTIFGLPIMTLLFRNYYEAMPADLFRAGRVDGGGFWTIFFRLILPMSGPILVVALILQVTGIWNDFLFGLIFAGRQHLPMTVQLNNVVNTTMGTKAYNVNMAATILTALVPLVVYFVSGRWFVRGIAAGAVKG</sequence>
<keyword evidence="3 5" id="KW-1133">Transmembrane helix</keyword>
<keyword evidence="5" id="KW-0813">Transport</keyword>
<feature type="transmembrane region" description="Helical" evidence="5">
    <location>
        <begin position="153"/>
        <end position="174"/>
    </location>
</feature>
<comment type="subcellular location">
    <subcellularLocation>
        <location evidence="1 5">Cell membrane</location>
        <topology evidence="1 5">Multi-pass membrane protein</topology>
    </subcellularLocation>
</comment>
<dbReference type="Pfam" id="PF00528">
    <property type="entry name" value="BPD_transp_1"/>
    <property type="match status" value="1"/>
</dbReference>
<accession>A0A506UHQ7</accession>
<feature type="domain" description="ABC transmembrane type-1" evidence="7">
    <location>
        <begin position="221"/>
        <end position="413"/>
    </location>
</feature>
<dbReference type="EMBL" id="VHLH01000001">
    <property type="protein sequence ID" value="TPW32855.1"/>
    <property type="molecule type" value="Genomic_DNA"/>
</dbReference>
<organism evidence="8 9">
    <name type="scientific">Pararhizobium mangrovi</name>
    <dbReference type="NCBI Taxonomy" id="2590452"/>
    <lineage>
        <taxon>Bacteria</taxon>
        <taxon>Pseudomonadati</taxon>
        <taxon>Pseudomonadota</taxon>
        <taxon>Alphaproteobacteria</taxon>
        <taxon>Hyphomicrobiales</taxon>
        <taxon>Rhizobiaceae</taxon>
        <taxon>Rhizobium/Agrobacterium group</taxon>
        <taxon>Pararhizobium</taxon>
    </lineage>
</organism>
<evidence type="ECO:0000256" key="3">
    <source>
        <dbReference type="ARBA" id="ARBA00022989"/>
    </source>
</evidence>
<dbReference type="PROSITE" id="PS50928">
    <property type="entry name" value="ABC_TM1"/>
    <property type="match status" value="1"/>
</dbReference>
<gene>
    <name evidence="8" type="ORF">FJU11_01125</name>
</gene>
<keyword evidence="9" id="KW-1185">Reference proteome</keyword>
<keyword evidence="2 5" id="KW-0812">Transmembrane</keyword>
<dbReference type="GO" id="GO:0055085">
    <property type="term" value="P:transmembrane transport"/>
    <property type="evidence" value="ECO:0007669"/>
    <property type="project" value="InterPro"/>
</dbReference>
<reference evidence="8 9" key="1">
    <citation type="submission" date="2019-06" db="EMBL/GenBank/DDBJ databases">
        <authorList>
            <person name="Li M."/>
        </authorList>
    </citation>
    <scope>NUCLEOTIDE SEQUENCE [LARGE SCALE GENOMIC DNA]</scope>
    <source>
        <strain evidence="8 9">BGMRC6574</strain>
    </source>
</reference>
<feature type="transmembrane region" description="Helical" evidence="5">
    <location>
        <begin position="289"/>
        <end position="308"/>
    </location>
</feature>
<evidence type="ECO:0000256" key="2">
    <source>
        <dbReference type="ARBA" id="ARBA00022692"/>
    </source>
</evidence>
<keyword evidence="4 5" id="KW-0472">Membrane</keyword>